<sequence>MTVPVSKLTTNVGRMSSIDEFTKLFVIASQGRSSTPYNVVHSNNSRFSIFWLPTAYPLTLPVLDLHNKL</sequence>
<dbReference type="AlphaFoldDB" id="A0A915PTQ5"/>
<accession>A0A915PTQ5</accession>
<keyword evidence="1" id="KW-1185">Reference proteome</keyword>
<protein>
    <submittedName>
        <fullName evidence="2">Uncharacterized protein</fullName>
    </submittedName>
</protein>
<proteinExistence type="predicted"/>
<dbReference type="Proteomes" id="UP000887581">
    <property type="component" value="Unplaced"/>
</dbReference>
<dbReference type="WBParaSite" id="sdigi.contig407.g8109.t1">
    <property type="protein sequence ID" value="sdigi.contig407.g8109.t1"/>
    <property type="gene ID" value="sdigi.contig407.g8109"/>
</dbReference>
<organism evidence="1 2">
    <name type="scientific">Setaria digitata</name>
    <dbReference type="NCBI Taxonomy" id="48799"/>
    <lineage>
        <taxon>Eukaryota</taxon>
        <taxon>Metazoa</taxon>
        <taxon>Ecdysozoa</taxon>
        <taxon>Nematoda</taxon>
        <taxon>Chromadorea</taxon>
        <taxon>Rhabditida</taxon>
        <taxon>Spirurina</taxon>
        <taxon>Spiruromorpha</taxon>
        <taxon>Filarioidea</taxon>
        <taxon>Setariidae</taxon>
        <taxon>Setaria</taxon>
    </lineage>
</organism>
<evidence type="ECO:0000313" key="1">
    <source>
        <dbReference type="Proteomes" id="UP000887581"/>
    </source>
</evidence>
<evidence type="ECO:0000313" key="2">
    <source>
        <dbReference type="WBParaSite" id="sdigi.contig407.g8109.t1"/>
    </source>
</evidence>
<name>A0A915PTQ5_9BILA</name>
<reference evidence="2" key="1">
    <citation type="submission" date="2022-11" db="UniProtKB">
        <authorList>
            <consortium name="WormBaseParasite"/>
        </authorList>
    </citation>
    <scope>IDENTIFICATION</scope>
</reference>